<dbReference type="SUPFAM" id="SSF142433">
    <property type="entry name" value="CinA-like"/>
    <property type="match status" value="1"/>
</dbReference>
<dbReference type="Proteomes" id="UP000188174">
    <property type="component" value="Chromosome"/>
</dbReference>
<evidence type="ECO:0000313" key="2">
    <source>
        <dbReference type="EMBL" id="AQQ06650.1"/>
    </source>
</evidence>
<evidence type="ECO:0000313" key="3">
    <source>
        <dbReference type="Proteomes" id="UP000188174"/>
    </source>
</evidence>
<dbReference type="Pfam" id="PF02464">
    <property type="entry name" value="CinA"/>
    <property type="match status" value="1"/>
</dbReference>
<gene>
    <name evidence="2" type="ORF">B0E33_26245</name>
</gene>
<dbReference type="Gene3D" id="3.90.950.20">
    <property type="entry name" value="CinA-like"/>
    <property type="match status" value="1"/>
</dbReference>
<dbReference type="EMBL" id="CP019630">
    <property type="protein sequence ID" value="AQQ06650.1"/>
    <property type="molecule type" value="Genomic_DNA"/>
</dbReference>
<reference evidence="2 3" key="1">
    <citation type="submission" date="2017-02" db="EMBL/GenBank/DDBJ databases">
        <authorList>
            <person name="Jeong S."/>
        </authorList>
    </citation>
    <scope>NUCLEOTIDE SEQUENCE [LARGE SCALE GENOMIC DNA]</scope>
    <source>
        <strain evidence="2 3">RMAR6-6</strain>
    </source>
</reference>
<proteinExistence type="predicted"/>
<dbReference type="NCBIfam" id="TIGR00199">
    <property type="entry name" value="PncC_domain"/>
    <property type="match status" value="1"/>
</dbReference>
<accession>A0ABM6I870</accession>
<dbReference type="InterPro" id="IPR008136">
    <property type="entry name" value="CinA_C"/>
</dbReference>
<sequence>MTETSPNNLEELAPLSIAVLDGLIAAKKMVATAESCTGGLICGALTEIAGSSAAVDRGFVTYSNEAKNEMLGVPKDLIEKHGAVSKEVAIAMAEGALARSNADVAVSVTGIAGPGGGSPQKPVGTVHIAVAAKDRPTDHLHCWFADNGRQSIRLATVRTALTSILNAIS</sequence>
<keyword evidence="3" id="KW-1185">Reference proteome</keyword>
<feature type="domain" description="CinA C-terminal" evidence="1">
    <location>
        <begin position="17"/>
        <end position="166"/>
    </location>
</feature>
<organism evidence="2 3">
    <name type="scientific">Roseibium algicola</name>
    <dbReference type="NCBI Taxonomy" id="2857014"/>
    <lineage>
        <taxon>Bacteria</taxon>
        <taxon>Pseudomonadati</taxon>
        <taxon>Pseudomonadota</taxon>
        <taxon>Alphaproteobacteria</taxon>
        <taxon>Hyphomicrobiales</taxon>
        <taxon>Stappiaceae</taxon>
        <taxon>Roseibium</taxon>
    </lineage>
</organism>
<name>A0ABM6I870_9HYPH</name>
<evidence type="ECO:0000259" key="1">
    <source>
        <dbReference type="Pfam" id="PF02464"/>
    </source>
</evidence>
<dbReference type="RefSeq" id="WP_075283178.1">
    <property type="nucleotide sequence ID" value="NZ_CP019630.1"/>
</dbReference>
<dbReference type="InterPro" id="IPR036653">
    <property type="entry name" value="CinA-like_C"/>
</dbReference>
<protein>
    <submittedName>
        <fullName evidence="2">Damage-inducible protein CinA</fullName>
    </submittedName>
</protein>